<dbReference type="Proteomes" id="UP000199546">
    <property type="component" value="Unassembled WGS sequence"/>
</dbReference>
<dbReference type="InterPro" id="IPR050090">
    <property type="entry name" value="Tyrosine_recombinase_XerCD"/>
</dbReference>
<reference evidence="6" key="1">
    <citation type="submission" date="2016-10" db="EMBL/GenBank/DDBJ databases">
        <authorList>
            <person name="Varghese N."/>
            <person name="Submissions S."/>
        </authorList>
    </citation>
    <scope>NUCLEOTIDE SEQUENCE [LARGE SCALE GENOMIC DNA]</scope>
    <source>
        <strain evidence="6">DSM 46136</strain>
    </source>
</reference>
<dbReference type="EMBL" id="FPBA01000039">
    <property type="protein sequence ID" value="SFU08003.1"/>
    <property type="molecule type" value="Genomic_DNA"/>
</dbReference>
<protein>
    <submittedName>
        <fullName evidence="5">Site-specific recombinase XerC</fullName>
    </submittedName>
</protein>
<keyword evidence="6" id="KW-1185">Reference proteome</keyword>
<dbReference type="STRING" id="1296565.SAMN05660657_05467"/>
<sequence>MTVATFAPRVRALCPPKSRDTYGAGFDRLVDQFGPTALEAVQTVELAELRDRIRRDVGEARVRSAELRGRQLRSYDPDAHGHGAAENFVRSTRFFFRTAVRVGLLRASPAADLAAPDRPPAPERPLTESELAELRRIAGTTGQDPLLDVLLLDFLRQTAARREGALNLRRAHLHHGQRAVTLTEKRGSTRTLPLGTALLARLDTLSRERGGRLPQDHVFRFRDGTPLTRRRFNSLFDRLDRHSEWSEQLDVGAHWLRHTTLSDVAAVSGLRVAQDYAGHRPRRSNTIERYTAVDFEDLVAAYECLFGPQ</sequence>
<proteinExistence type="inferred from homology"/>
<dbReference type="GO" id="GO:0015074">
    <property type="term" value="P:DNA integration"/>
    <property type="evidence" value="ECO:0007669"/>
    <property type="project" value="InterPro"/>
</dbReference>
<dbReference type="AlphaFoldDB" id="A0A1I7D8D0"/>
<keyword evidence="3" id="KW-0233">DNA recombination</keyword>
<feature type="domain" description="Tyr recombinase" evidence="4">
    <location>
        <begin position="121"/>
        <end position="303"/>
    </location>
</feature>
<dbReference type="InterPro" id="IPR002104">
    <property type="entry name" value="Integrase_catalytic"/>
</dbReference>
<evidence type="ECO:0000256" key="2">
    <source>
        <dbReference type="ARBA" id="ARBA00023125"/>
    </source>
</evidence>
<dbReference type="GO" id="GO:0006310">
    <property type="term" value="P:DNA recombination"/>
    <property type="evidence" value="ECO:0007669"/>
    <property type="project" value="UniProtKB-KW"/>
</dbReference>
<dbReference type="Pfam" id="PF00589">
    <property type="entry name" value="Phage_integrase"/>
    <property type="match status" value="1"/>
</dbReference>
<dbReference type="Gene3D" id="1.10.443.10">
    <property type="entry name" value="Intergrase catalytic core"/>
    <property type="match status" value="1"/>
</dbReference>
<keyword evidence="2" id="KW-0238">DNA-binding</keyword>
<comment type="similarity">
    <text evidence="1">Belongs to the 'phage' integrase family.</text>
</comment>
<dbReference type="OrthoDB" id="864726at2"/>
<accession>A0A1I7D8D0</accession>
<dbReference type="RefSeq" id="WP_139246073.1">
    <property type="nucleotide sequence ID" value="NZ_FPBA01000039.1"/>
</dbReference>
<dbReference type="InterPro" id="IPR011010">
    <property type="entry name" value="DNA_brk_join_enz"/>
</dbReference>
<dbReference type="SUPFAM" id="SSF56349">
    <property type="entry name" value="DNA breaking-rejoining enzymes"/>
    <property type="match status" value="1"/>
</dbReference>
<organism evidence="5 6">
    <name type="scientific">Geodermatophilus amargosae</name>
    <dbReference type="NCBI Taxonomy" id="1296565"/>
    <lineage>
        <taxon>Bacteria</taxon>
        <taxon>Bacillati</taxon>
        <taxon>Actinomycetota</taxon>
        <taxon>Actinomycetes</taxon>
        <taxon>Geodermatophilales</taxon>
        <taxon>Geodermatophilaceae</taxon>
        <taxon>Geodermatophilus</taxon>
    </lineage>
</organism>
<dbReference type="GO" id="GO:0003677">
    <property type="term" value="F:DNA binding"/>
    <property type="evidence" value="ECO:0007669"/>
    <property type="project" value="UniProtKB-KW"/>
</dbReference>
<dbReference type="PANTHER" id="PTHR30349:SF41">
    <property type="entry name" value="INTEGRASE_RECOMBINASE PROTEIN MJ0367-RELATED"/>
    <property type="match status" value="1"/>
</dbReference>
<gene>
    <name evidence="5" type="ORF">SAMN05660657_05467</name>
</gene>
<evidence type="ECO:0000313" key="6">
    <source>
        <dbReference type="Proteomes" id="UP000199546"/>
    </source>
</evidence>
<dbReference type="CDD" id="cd00397">
    <property type="entry name" value="DNA_BRE_C"/>
    <property type="match status" value="1"/>
</dbReference>
<evidence type="ECO:0000259" key="4">
    <source>
        <dbReference type="PROSITE" id="PS51898"/>
    </source>
</evidence>
<name>A0A1I7D8D0_9ACTN</name>
<evidence type="ECO:0000256" key="3">
    <source>
        <dbReference type="ARBA" id="ARBA00023172"/>
    </source>
</evidence>
<evidence type="ECO:0000256" key="1">
    <source>
        <dbReference type="ARBA" id="ARBA00008857"/>
    </source>
</evidence>
<dbReference type="PANTHER" id="PTHR30349">
    <property type="entry name" value="PHAGE INTEGRASE-RELATED"/>
    <property type="match status" value="1"/>
</dbReference>
<evidence type="ECO:0000313" key="5">
    <source>
        <dbReference type="EMBL" id="SFU08003.1"/>
    </source>
</evidence>
<dbReference type="PROSITE" id="PS51898">
    <property type="entry name" value="TYR_RECOMBINASE"/>
    <property type="match status" value="1"/>
</dbReference>
<dbReference type="InterPro" id="IPR013762">
    <property type="entry name" value="Integrase-like_cat_sf"/>
</dbReference>